<feature type="compositionally biased region" description="Polar residues" evidence="1">
    <location>
        <begin position="1"/>
        <end position="16"/>
    </location>
</feature>
<feature type="region of interest" description="Disordered" evidence="1">
    <location>
        <begin position="1"/>
        <end position="87"/>
    </location>
</feature>
<protein>
    <submittedName>
        <fullName evidence="2">Uncharacterized protein</fullName>
    </submittedName>
</protein>
<evidence type="ECO:0000313" key="3">
    <source>
        <dbReference type="Proteomes" id="UP001642483"/>
    </source>
</evidence>
<proteinExistence type="predicted"/>
<feature type="compositionally biased region" description="Basic residues" evidence="1">
    <location>
        <begin position="78"/>
        <end position="87"/>
    </location>
</feature>
<evidence type="ECO:0000313" key="2">
    <source>
        <dbReference type="EMBL" id="CAK8688925.1"/>
    </source>
</evidence>
<name>A0ABP0GAV7_CLALP</name>
<reference evidence="2 3" key="1">
    <citation type="submission" date="2024-02" db="EMBL/GenBank/DDBJ databases">
        <authorList>
            <person name="Daric V."/>
            <person name="Darras S."/>
        </authorList>
    </citation>
    <scope>NUCLEOTIDE SEQUENCE [LARGE SCALE GENOMIC DNA]</scope>
</reference>
<dbReference type="Proteomes" id="UP001642483">
    <property type="component" value="Unassembled WGS sequence"/>
</dbReference>
<feature type="compositionally biased region" description="Low complexity" evidence="1">
    <location>
        <begin position="24"/>
        <end position="44"/>
    </location>
</feature>
<feature type="compositionally biased region" description="Low complexity" evidence="1">
    <location>
        <begin position="60"/>
        <end position="71"/>
    </location>
</feature>
<evidence type="ECO:0000256" key="1">
    <source>
        <dbReference type="SAM" id="MobiDB-lite"/>
    </source>
</evidence>
<dbReference type="EMBL" id="CAWYQH010000108">
    <property type="protein sequence ID" value="CAK8688925.1"/>
    <property type="molecule type" value="Genomic_DNA"/>
</dbReference>
<feature type="compositionally biased region" description="Basic and acidic residues" evidence="1">
    <location>
        <begin position="239"/>
        <end position="253"/>
    </location>
</feature>
<feature type="region of interest" description="Disordered" evidence="1">
    <location>
        <begin position="204"/>
        <end position="275"/>
    </location>
</feature>
<feature type="compositionally biased region" description="Polar residues" evidence="1">
    <location>
        <begin position="259"/>
        <end position="275"/>
    </location>
</feature>
<accession>A0ABP0GAV7</accession>
<organism evidence="2 3">
    <name type="scientific">Clavelina lepadiformis</name>
    <name type="common">Light-bulb sea squirt</name>
    <name type="synonym">Ascidia lepadiformis</name>
    <dbReference type="NCBI Taxonomy" id="159417"/>
    <lineage>
        <taxon>Eukaryota</taxon>
        <taxon>Metazoa</taxon>
        <taxon>Chordata</taxon>
        <taxon>Tunicata</taxon>
        <taxon>Ascidiacea</taxon>
        <taxon>Aplousobranchia</taxon>
        <taxon>Clavelinidae</taxon>
        <taxon>Clavelina</taxon>
    </lineage>
</organism>
<keyword evidence="3" id="KW-1185">Reference proteome</keyword>
<sequence length="299" mass="34310">MSNNETTFVPPTNWNYQKCKYQTRPGSVNSSGTSSPSSPTRISPLGRELGRRTSGDQGSDDSLCSSRSSSSMRNITRLFRRSNKHSQQRSDLAPTFCGYAMSRDNCVDPETDRIFKEFLCYETVPSDGTDNAVREPLPPPSHMLPPRPISRSSATQLRRQVMRKQYSDSIAMYYGQCQRRWKFTKQKSDSVGCPVGRRTFRRQDRIEEEFDPEEINERLSSTSSRRDSDRPDYIPPTVHELKEWRRSSEDRTPIHHNAKTVSLERSLSTDSKPSKVQFTRRVTFKHGQLSEDGQNTTPL</sequence>
<gene>
    <name evidence="2" type="ORF">CVLEPA_LOCUS20878</name>
</gene>
<comment type="caution">
    <text evidence="2">The sequence shown here is derived from an EMBL/GenBank/DDBJ whole genome shotgun (WGS) entry which is preliminary data.</text>
</comment>